<dbReference type="Proteomes" id="UP000824112">
    <property type="component" value="Unassembled WGS sequence"/>
</dbReference>
<gene>
    <name evidence="10" type="ORF">IAB03_05405</name>
</gene>
<evidence type="ECO:0000313" key="11">
    <source>
        <dbReference type="Proteomes" id="UP000824112"/>
    </source>
</evidence>
<evidence type="ECO:0000259" key="8">
    <source>
        <dbReference type="Pfam" id="PF01643"/>
    </source>
</evidence>
<keyword evidence="4" id="KW-0276">Fatty acid metabolism</keyword>
<dbReference type="CDD" id="cd00586">
    <property type="entry name" value="4HBT"/>
    <property type="match status" value="1"/>
</dbReference>
<sequence length="254" mass="29526">MEKTARFTYYIQASQGNAQGELSLSQLVKWMLDAATSHAESWGVGYSTLIQENRVWVLARLGVEMDRFPVIGDTLVIETWVEGYNPHFSARNFRFTDLSGSVLGYARTIWSVIDVETRHSVDLGEFCDMNRFVTDKACPMSPLAKIRDFSEGEVIVRPVRYSDIDLNRHVNSVKYIEYMQDVFPLQTYDTDRIARFEINYLNEARYGMNLKLFNAKKLQNEYFLAIKNEENETMCRGKVIFAPRKEKESMFNQQ</sequence>
<keyword evidence="2" id="KW-0444">Lipid biosynthesis</keyword>
<feature type="domain" description="Acyl-ACP thioesterase-like C-terminal" evidence="9">
    <location>
        <begin position="158"/>
        <end position="239"/>
    </location>
</feature>
<dbReference type="PANTHER" id="PTHR31727">
    <property type="entry name" value="OLEOYL-ACYL CARRIER PROTEIN THIOESTERASE 1, CHLOROPLASTIC"/>
    <property type="match status" value="1"/>
</dbReference>
<dbReference type="GO" id="GO:0016297">
    <property type="term" value="F:fatty acyl-[ACP] hydrolase activity"/>
    <property type="evidence" value="ECO:0007669"/>
    <property type="project" value="InterPro"/>
</dbReference>
<keyword evidence="5" id="KW-0809">Transit peptide</keyword>
<proteinExistence type="inferred from homology"/>
<dbReference type="Pfam" id="PF01643">
    <property type="entry name" value="Acyl-ACP_TE"/>
    <property type="match status" value="1"/>
</dbReference>
<evidence type="ECO:0000256" key="7">
    <source>
        <dbReference type="ARBA" id="ARBA00023160"/>
    </source>
</evidence>
<name>A0A9D1M838_9BACT</name>
<evidence type="ECO:0000259" key="9">
    <source>
        <dbReference type="Pfam" id="PF20791"/>
    </source>
</evidence>
<evidence type="ECO:0000256" key="1">
    <source>
        <dbReference type="ARBA" id="ARBA00006500"/>
    </source>
</evidence>
<dbReference type="InterPro" id="IPR045023">
    <property type="entry name" value="FATA/B"/>
</dbReference>
<evidence type="ECO:0000313" key="10">
    <source>
        <dbReference type="EMBL" id="HIU55227.1"/>
    </source>
</evidence>
<evidence type="ECO:0000256" key="4">
    <source>
        <dbReference type="ARBA" id="ARBA00022832"/>
    </source>
</evidence>
<feature type="domain" description="Acyl-ACP thioesterase N-terminal hotdog" evidence="8">
    <location>
        <begin position="6"/>
        <end position="122"/>
    </location>
</feature>
<evidence type="ECO:0000256" key="6">
    <source>
        <dbReference type="ARBA" id="ARBA00023098"/>
    </source>
</evidence>
<keyword evidence="3" id="KW-0378">Hydrolase</keyword>
<comment type="similarity">
    <text evidence="1">Belongs to the acyl-ACP thioesterase family.</text>
</comment>
<dbReference type="Pfam" id="PF20791">
    <property type="entry name" value="Acyl-ACP_TE_C"/>
    <property type="match status" value="1"/>
</dbReference>
<dbReference type="InterPro" id="IPR029069">
    <property type="entry name" value="HotDog_dom_sf"/>
</dbReference>
<evidence type="ECO:0000256" key="5">
    <source>
        <dbReference type="ARBA" id="ARBA00022946"/>
    </source>
</evidence>
<dbReference type="PANTHER" id="PTHR31727:SF6">
    <property type="entry name" value="OLEOYL-ACYL CARRIER PROTEIN THIOESTERASE 1, CHLOROPLASTIC"/>
    <property type="match status" value="1"/>
</dbReference>
<organism evidence="10 11">
    <name type="scientific">Candidatus Gallibacteroides avistercoris</name>
    <dbReference type="NCBI Taxonomy" id="2840833"/>
    <lineage>
        <taxon>Bacteria</taxon>
        <taxon>Pseudomonadati</taxon>
        <taxon>Bacteroidota</taxon>
        <taxon>Bacteroidia</taxon>
        <taxon>Bacteroidales</taxon>
        <taxon>Bacteroidaceae</taxon>
        <taxon>Bacteroidaceae incertae sedis</taxon>
        <taxon>Candidatus Gallibacteroides</taxon>
    </lineage>
</organism>
<reference evidence="10" key="1">
    <citation type="submission" date="2020-10" db="EMBL/GenBank/DDBJ databases">
        <authorList>
            <person name="Gilroy R."/>
        </authorList>
    </citation>
    <scope>NUCLEOTIDE SEQUENCE</scope>
    <source>
        <strain evidence="10">CHK158-818</strain>
    </source>
</reference>
<accession>A0A9D1M838</accession>
<dbReference type="SUPFAM" id="SSF54637">
    <property type="entry name" value="Thioesterase/thiol ester dehydrase-isomerase"/>
    <property type="match status" value="2"/>
</dbReference>
<dbReference type="Gene3D" id="3.10.129.10">
    <property type="entry name" value="Hotdog Thioesterase"/>
    <property type="match status" value="2"/>
</dbReference>
<reference evidence="10" key="2">
    <citation type="journal article" date="2021" name="PeerJ">
        <title>Extensive microbial diversity within the chicken gut microbiome revealed by metagenomics and culture.</title>
        <authorList>
            <person name="Gilroy R."/>
            <person name="Ravi A."/>
            <person name="Getino M."/>
            <person name="Pursley I."/>
            <person name="Horton D.L."/>
            <person name="Alikhan N.F."/>
            <person name="Baker D."/>
            <person name="Gharbi K."/>
            <person name="Hall N."/>
            <person name="Watson M."/>
            <person name="Adriaenssens E.M."/>
            <person name="Foster-Nyarko E."/>
            <person name="Jarju S."/>
            <person name="Secka A."/>
            <person name="Antonio M."/>
            <person name="Oren A."/>
            <person name="Chaudhuri R.R."/>
            <person name="La Ragione R."/>
            <person name="Hildebrand F."/>
            <person name="Pallen M.J."/>
        </authorList>
    </citation>
    <scope>NUCLEOTIDE SEQUENCE</scope>
    <source>
        <strain evidence="10">CHK158-818</strain>
    </source>
</reference>
<evidence type="ECO:0000256" key="2">
    <source>
        <dbReference type="ARBA" id="ARBA00022516"/>
    </source>
</evidence>
<evidence type="ECO:0000256" key="3">
    <source>
        <dbReference type="ARBA" id="ARBA00022801"/>
    </source>
</evidence>
<comment type="caution">
    <text evidence="10">The sequence shown here is derived from an EMBL/GenBank/DDBJ whole genome shotgun (WGS) entry which is preliminary data.</text>
</comment>
<keyword evidence="7" id="KW-0275">Fatty acid biosynthesis</keyword>
<dbReference type="EMBL" id="DVNA01000124">
    <property type="protein sequence ID" value="HIU55227.1"/>
    <property type="molecule type" value="Genomic_DNA"/>
</dbReference>
<dbReference type="InterPro" id="IPR002864">
    <property type="entry name" value="Acyl-ACP_thioesterase_NHD"/>
</dbReference>
<protein>
    <submittedName>
        <fullName evidence="10">Acyl-[acyl-carrier-protein] thioesterase</fullName>
    </submittedName>
</protein>
<dbReference type="AlphaFoldDB" id="A0A9D1M838"/>
<keyword evidence="6" id="KW-0443">Lipid metabolism</keyword>
<dbReference type="GO" id="GO:0000036">
    <property type="term" value="F:acyl carrier activity"/>
    <property type="evidence" value="ECO:0007669"/>
    <property type="project" value="TreeGrafter"/>
</dbReference>
<dbReference type="InterPro" id="IPR049427">
    <property type="entry name" value="Acyl-ACP_TE_C"/>
</dbReference>